<accession>A0A662Z6W0</accession>
<dbReference type="EC" id="3.5.2.9" evidence="1"/>
<dbReference type="NCBIfam" id="NF003816">
    <property type="entry name" value="PRK05406.1-5"/>
    <property type="match status" value="1"/>
</dbReference>
<comment type="function">
    <text evidence="1">Catalyzes the cleavage of 5-oxoproline to form L-glutamate coupled to the hydrolysis of ATP to ADP and inorganic phosphate.</text>
</comment>
<gene>
    <name evidence="1" type="primary">pxpA</name>
    <name evidence="2" type="ORF">SAMN05192557_2096</name>
</gene>
<proteinExistence type="inferred from homology"/>
<dbReference type="RefSeq" id="WP_091476772.1">
    <property type="nucleotide sequence ID" value="NZ_FOIT01000008.1"/>
</dbReference>
<keyword evidence="1" id="KW-0378">Hydrolase</keyword>
<dbReference type="PANTHER" id="PTHR30292:SF0">
    <property type="entry name" value="5-OXOPROLINASE SUBUNIT A"/>
    <property type="match status" value="1"/>
</dbReference>
<dbReference type="AlphaFoldDB" id="A0A662Z6W0"/>
<evidence type="ECO:0000313" key="2">
    <source>
        <dbReference type="EMBL" id="SEW19547.1"/>
    </source>
</evidence>
<protein>
    <recommendedName>
        <fullName evidence="1">5-oxoprolinase subunit A</fullName>
        <shortName evidence="1">5-OPase subunit A</shortName>
        <ecNumber evidence="1">3.5.2.9</ecNumber>
    </recommendedName>
    <alternativeName>
        <fullName evidence="1">5-oxoprolinase (ATP-hydrolyzing) subunit A</fullName>
    </alternativeName>
</protein>
<dbReference type="HAMAP" id="MF_00691">
    <property type="entry name" value="PxpA"/>
    <property type="match status" value="1"/>
</dbReference>
<dbReference type="CDD" id="cd10787">
    <property type="entry name" value="LamB_YcsF_like"/>
    <property type="match status" value="1"/>
</dbReference>
<reference evidence="2 3" key="1">
    <citation type="submission" date="2016-10" db="EMBL/GenBank/DDBJ databases">
        <authorList>
            <person name="Varghese N."/>
            <person name="Submissions S."/>
        </authorList>
    </citation>
    <scope>NUCLEOTIDE SEQUENCE [LARGE SCALE GENOMIC DNA]</scope>
    <source>
        <strain evidence="2 3">IBRC-M10081</strain>
    </source>
</reference>
<dbReference type="OrthoDB" id="9773478at2"/>
<dbReference type="GO" id="GO:0005975">
    <property type="term" value="P:carbohydrate metabolic process"/>
    <property type="evidence" value="ECO:0007669"/>
    <property type="project" value="InterPro"/>
</dbReference>
<name>A0A662Z6W0_9STAP</name>
<organism evidence="2 3">
    <name type="scientific">Aliicoccus persicus</name>
    <dbReference type="NCBI Taxonomy" id="930138"/>
    <lineage>
        <taxon>Bacteria</taxon>
        <taxon>Bacillati</taxon>
        <taxon>Bacillota</taxon>
        <taxon>Bacilli</taxon>
        <taxon>Bacillales</taxon>
        <taxon>Staphylococcaceae</taxon>
        <taxon>Aliicoccus</taxon>
    </lineage>
</organism>
<keyword evidence="1" id="KW-0547">Nucleotide-binding</keyword>
<comment type="similarity">
    <text evidence="1">Belongs to the LamB/PxpA family.</text>
</comment>
<dbReference type="GO" id="GO:0005524">
    <property type="term" value="F:ATP binding"/>
    <property type="evidence" value="ECO:0007669"/>
    <property type="project" value="UniProtKB-UniRule"/>
</dbReference>
<comment type="catalytic activity">
    <reaction evidence="1">
        <text>5-oxo-L-proline + ATP + 2 H2O = L-glutamate + ADP + phosphate + H(+)</text>
        <dbReference type="Rhea" id="RHEA:10348"/>
        <dbReference type="ChEBI" id="CHEBI:15377"/>
        <dbReference type="ChEBI" id="CHEBI:15378"/>
        <dbReference type="ChEBI" id="CHEBI:29985"/>
        <dbReference type="ChEBI" id="CHEBI:30616"/>
        <dbReference type="ChEBI" id="CHEBI:43474"/>
        <dbReference type="ChEBI" id="CHEBI:58402"/>
        <dbReference type="ChEBI" id="CHEBI:456216"/>
        <dbReference type="EC" id="3.5.2.9"/>
    </reaction>
</comment>
<dbReference type="InterPro" id="IPR011330">
    <property type="entry name" value="Glyco_hydro/deAcase_b/a-brl"/>
</dbReference>
<dbReference type="GO" id="GO:0017168">
    <property type="term" value="F:5-oxoprolinase (ATP-hydrolyzing) activity"/>
    <property type="evidence" value="ECO:0007669"/>
    <property type="project" value="UniProtKB-UniRule"/>
</dbReference>
<dbReference type="PANTHER" id="PTHR30292">
    <property type="entry name" value="UNCHARACTERIZED PROTEIN YBGL-RELATED"/>
    <property type="match status" value="1"/>
</dbReference>
<dbReference type="Proteomes" id="UP000243605">
    <property type="component" value="Unassembled WGS sequence"/>
</dbReference>
<evidence type="ECO:0000256" key="1">
    <source>
        <dbReference type="HAMAP-Rule" id="MF_00691"/>
    </source>
</evidence>
<sequence length="253" mass="27623">MYTVDLNVDLGESYGNYILGNDDKIIPLISSVNVACGFHAGDPLVINKTLDLIKDNEHVSLGAHPGYRDIEGFGRRHIPMTDKELEANIIYQLSALEGMARTKGLQLNHVKPHGAMYNAASKDYEMAKIIARAVQKFNSSLKLMGLSGSSLIQAGEEVGLSVIHEVFADREYMDDGSLMPRSHPNAVIHDTSKVIERTVKMVIDQKVTSVNGKILDLIVDSICIHGDSPGAVEFVQGVVQAFKEKGISIASKY</sequence>
<dbReference type="NCBIfam" id="NF003814">
    <property type="entry name" value="PRK05406.1-3"/>
    <property type="match status" value="1"/>
</dbReference>
<comment type="subunit">
    <text evidence="1">Forms a complex composed of PxpA, PxpB and PxpC.</text>
</comment>
<keyword evidence="1" id="KW-0067">ATP-binding</keyword>
<dbReference type="SUPFAM" id="SSF88713">
    <property type="entry name" value="Glycoside hydrolase/deacetylase"/>
    <property type="match status" value="1"/>
</dbReference>
<dbReference type="InterPro" id="IPR005501">
    <property type="entry name" value="LamB/YcsF/PxpA-like"/>
</dbReference>
<dbReference type="EMBL" id="FOIT01000008">
    <property type="protein sequence ID" value="SEW19547.1"/>
    <property type="molecule type" value="Genomic_DNA"/>
</dbReference>
<keyword evidence="3" id="KW-1185">Reference proteome</keyword>
<dbReference type="Gene3D" id="3.20.20.370">
    <property type="entry name" value="Glycoside hydrolase/deacetylase"/>
    <property type="match status" value="1"/>
</dbReference>
<dbReference type="Pfam" id="PF03746">
    <property type="entry name" value="LamB_YcsF"/>
    <property type="match status" value="1"/>
</dbReference>
<evidence type="ECO:0000313" key="3">
    <source>
        <dbReference type="Proteomes" id="UP000243605"/>
    </source>
</evidence>